<proteinExistence type="inferred from homology"/>
<dbReference type="GO" id="GO:0004156">
    <property type="term" value="F:dihydropteroate synthase activity"/>
    <property type="evidence" value="ECO:0007669"/>
    <property type="project" value="UniProtKB-EC"/>
</dbReference>
<dbReference type="PANTHER" id="PTHR20941">
    <property type="entry name" value="FOLATE SYNTHESIS PROTEINS"/>
    <property type="match status" value="1"/>
</dbReference>
<keyword evidence="6 10" id="KW-0808">Transferase</keyword>
<evidence type="ECO:0000256" key="9">
    <source>
        <dbReference type="ARBA" id="ARBA00022909"/>
    </source>
</evidence>
<evidence type="ECO:0000259" key="11">
    <source>
        <dbReference type="PROSITE" id="PS50972"/>
    </source>
</evidence>
<evidence type="ECO:0000256" key="2">
    <source>
        <dbReference type="ARBA" id="ARBA00001946"/>
    </source>
</evidence>
<name>A0ABY8H6K0_9MICC</name>
<dbReference type="Pfam" id="PF00809">
    <property type="entry name" value="Pterin_bind"/>
    <property type="match status" value="1"/>
</dbReference>
<comment type="cofactor">
    <cofactor evidence="2 10">
        <name>Mg(2+)</name>
        <dbReference type="ChEBI" id="CHEBI:18420"/>
    </cofactor>
</comment>
<protein>
    <recommendedName>
        <fullName evidence="5 10">Dihydropteroate synthase</fullName>
        <shortName evidence="10">DHPS</shortName>
        <ecNumber evidence="5 10">2.5.1.15</ecNumber>
    </recommendedName>
    <alternativeName>
        <fullName evidence="10">Dihydropteroate pyrophosphorylase</fullName>
    </alternativeName>
</protein>
<reference evidence="12 13" key="1">
    <citation type="submission" date="2023-04" db="EMBL/GenBank/DDBJ databases">
        <title>Funneling lignin-derived compounds into biodiesel using alkali-halophilic Citricoccus sp. P2.</title>
        <authorList>
            <person name="Luo C.-B."/>
        </authorList>
    </citation>
    <scope>NUCLEOTIDE SEQUENCE [LARGE SCALE GENOMIC DNA]</scope>
    <source>
        <strain evidence="12 13">P2</strain>
    </source>
</reference>
<dbReference type="PROSITE" id="PS00793">
    <property type="entry name" value="DHPS_2"/>
    <property type="match status" value="1"/>
</dbReference>
<dbReference type="PANTHER" id="PTHR20941:SF1">
    <property type="entry name" value="FOLIC ACID SYNTHESIS PROTEIN FOL1"/>
    <property type="match status" value="1"/>
</dbReference>
<evidence type="ECO:0000256" key="4">
    <source>
        <dbReference type="ARBA" id="ARBA00009503"/>
    </source>
</evidence>
<evidence type="ECO:0000256" key="10">
    <source>
        <dbReference type="RuleBase" id="RU361205"/>
    </source>
</evidence>
<comment type="pathway">
    <text evidence="3 10">Cofactor biosynthesis; tetrahydrofolate biosynthesis; 7,8-dihydrofolate from 2-amino-4-hydroxy-6-hydroxymethyl-7,8-dihydropteridine diphosphate and 4-aminobenzoate: step 1/2.</text>
</comment>
<sequence length="309" mass="32442">MSSMAAIPGTGPSTGPVGVVRKVARRRFADLPTDRTLVMGVVNVTDNSFSDGGNHFDAEAAIQHGLKLHYAGADLIDVGGESTAPGRDAVDPDEEQRRVLPVIEALVRAGAVVSVDTRHAATARAALDHGEVIINDVSGLNFEPEMAELVAESGAHYIITHNRGDAHTMDELADYDDVVTEVIHELSEVKDQFIAAGAQPEQLILDPGLGFAKSGEQNWELLRGVERLVALGFPVLVGASRKRFLGTLLADSRGHAPAPVERDHATAAVSALAAAHGVWAVRVHDVAASVDAVKVAAAWGGPNTAPQHS</sequence>
<keyword evidence="9 10" id="KW-0289">Folate biosynthesis</keyword>
<dbReference type="RefSeq" id="WP_278157855.1">
    <property type="nucleotide sequence ID" value="NZ_CP121252.1"/>
</dbReference>
<dbReference type="PROSITE" id="PS50972">
    <property type="entry name" value="PTERIN_BINDING"/>
    <property type="match status" value="1"/>
</dbReference>
<feature type="domain" description="Pterin-binding" evidence="11">
    <location>
        <begin position="36"/>
        <end position="294"/>
    </location>
</feature>
<dbReference type="Proteomes" id="UP001219037">
    <property type="component" value="Chromosome"/>
</dbReference>
<dbReference type="NCBIfam" id="TIGR01496">
    <property type="entry name" value="DHPS"/>
    <property type="match status" value="1"/>
</dbReference>
<dbReference type="CDD" id="cd00739">
    <property type="entry name" value="DHPS"/>
    <property type="match status" value="1"/>
</dbReference>
<gene>
    <name evidence="12" type="primary">folP</name>
    <name evidence="12" type="ORF">P8192_01145</name>
</gene>
<dbReference type="PROSITE" id="PS00792">
    <property type="entry name" value="DHPS_1"/>
    <property type="match status" value="1"/>
</dbReference>
<comment type="function">
    <text evidence="10">Catalyzes the condensation of para-aminobenzoate (pABA) with 6-hydroxymethyl-7,8-dihydropterin diphosphate (DHPt-PP) to form 7,8-dihydropteroate (H2Pte), the immediate precursor of folate derivatives.</text>
</comment>
<keyword evidence="13" id="KW-1185">Reference proteome</keyword>
<evidence type="ECO:0000256" key="5">
    <source>
        <dbReference type="ARBA" id="ARBA00012458"/>
    </source>
</evidence>
<dbReference type="InterPro" id="IPR045031">
    <property type="entry name" value="DHP_synth-like"/>
</dbReference>
<dbReference type="InterPro" id="IPR000489">
    <property type="entry name" value="Pterin-binding_dom"/>
</dbReference>
<evidence type="ECO:0000313" key="13">
    <source>
        <dbReference type="Proteomes" id="UP001219037"/>
    </source>
</evidence>
<evidence type="ECO:0000256" key="3">
    <source>
        <dbReference type="ARBA" id="ARBA00004763"/>
    </source>
</evidence>
<evidence type="ECO:0000256" key="7">
    <source>
        <dbReference type="ARBA" id="ARBA00022723"/>
    </source>
</evidence>
<comment type="catalytic activity">
    <reaction evidence="1">
        <text>(7,8-dihydropterin-6-yl)methyl diphosphate + 4-aminobenzoate = 7,8-dihydropteroate + diphosphate</text>
        <dbReference type="Rhea" id="RHEA:19949"/>
        <dbReference type="ChEBI" id="CHEBI:17836"/>
        <dbReference type="ChEBI" id="CHEBI:17839"/>
        <dbReference type="ChEBI" id="CHEBI:33019"/>
        <dbReference type="ChEBI" id="CHEBI:72950"/>
        <dbReference type="EC" id="2.5.1.15"/>
    </reaction>
</comment>
<evidence type="ECO:0000256" key="6">
    <source>
        <dbReference type="ARBA" id="ARBA00022679"/>
    </source>
</evidence>
<accession>A0ABY8H6K0</accession>
<dbReference type="InterPro" id="IPR011005">
    <property type="entry name" value="Dihydropteroate_synth-like_sf"/>
</dbReference>
<dbReference type="EC" id="2.5.1.15" evidence="5 10"/>
<organism evidence="12 13">
    <name type="scientific">Citricoccus muralis</name>
    <dbReference type="NCBI Taxonomy" id="169134"/>
    <lineage>
        <taxon>Bacteria</taxon>
        <taxon>Bacillati</taxon>
        <taxon>Actinomycetota</taxon>
        <taxon>Actinomycetes</taxon>
        <taxon>Micrococcales</taxon>
        <taxon>Micrococcaceae</taxon>
        <taxon>Citricoccus</taxon>
    </lineage>
</organism>
<evidence type="ECO:0000256" key="1">
    <source>
        <dbReference type="ARBA" id="ARBA00000012"/>
    </source>
</evidence>
<dbReference type="EMBL" id="CP121252">
    <property type="protein sequence ID" value="WFP16763.1"/>
    <property type="molecule type" value="Genomic_DNA"/>
</dbReference>
<evidence type="ECO:0000313" key="12">
    <source>
        <dbReference type="EMBL" id="WFP16763.1"/>
    </source>
</evidence>
<evidence type="ECO:0000256" key="8">
    <source>
        <dbReference type="ARBA" id="ARBA00022842"/>
    </source>
</evidence>
<comment type="similarity">
    <text evidence="4 10">Belongs to the DHPS family.</text>
</comment>
<keyword evidence="7 10" id="KW-0479">Metal-binding</keyword>
<dbReference type="InterPro" id="IPR006390">
    <property type="entry name" value="DHP_synth_dom"/>
</dbReference>
<dbReference type="Gene3D" id="3.20.20.20">
    <property type="entry name" value="Dihydropteroate synthase-like"/>
    <property type="match status" value="1"/>
</dbReference>
<dbReference type="SUPFAM" id="SSF51717">
    <property type="entry name" value="Dihydropteroate synthetase-like"/>
    <property type="match status" value="1"/>
</dbReference>
<keyword evidence="8 10" id="KW-0460">Magnesium</keyword>